<proteinExistence type="predicted"/>
<feature type="domain" description="Zn(2)-C6 fungal-type" evidence="1">
    <location>
        <begin position="9"/>
        <end position="39"/>
    </location>
</feature>
<dbReference type="PROSITE" id="PS50048">
    <property type="entry name" value="ZN2_CY6_FUNGAL_2"/>
    <property type="match status" value="1"/>
</dbReference>
<dbReference type="Proteomes" id="UP000094285">
    <property type="component" value="Unassembled WGS sequence"/>
</dbReference>
<sequence length="484" mass="55980">MPSKRSRKGCASCKRLKIKCNEDRPRCEYCLHTNRECIYPDEETAVSIISESSRQARRLRDVSLFAHRAQKGLENPDSYFTFDQLVATFTLASPTSHLGISRYELRLVNFFDSFCVPLFSFGVNKDVHNVWKNMVPSLFLRSSLVRNSVYSFAALNLFPLFGLTSVQEAIPYQLAATRSSNSISDLIDTSLSFYENQQNFCDTTNAYFNSAIQKTNILIELELKTSSLEQLPPSPELAAEMTISSILLFSYVCLHPFKVVPLLAWNTDEPDIISITKGIRSTLQICTPIIAQTNYKGLTTLQDDKLVIPPLETCVYPIIASLRDQLTELTQGYDVFDSKILRALEVLKETVRLLHECVCKCIHWNYPVPLFRWLILLLSDFRDLLYERNFYALRILFIFACYSIVTRFEVDDKSNVWIDYIYWYKNYNTKLFGQNQWRYTLDEAFFWLSDSRICVFPHPDFTKMGLLDPEVMFMQAESSSTKNL</sequence>
<dbReference type="AlphaFoldDB" id="A0A1E4SGH3"/>
<dbReference type="PROSITE" id="PS00463">
    <property type="entry name" value="ZN2_CY6_FUNGAL_1"/>
    <property type="match status" value="1"/>
</dbReference>
<dbReference type="InterPro" id="IPR036864">
    <property type="entry name" value="Zn2-C6_fun-type_DNA-bd_sf"/>
</dbReference>
<dbReference type="RefSeq" id="XP_020063733.1">
    <property type="nucleotide sequence ID" value="XM_020211026.1"/>
</dbReference>
<gene>
    <name evidence="2" type="ORF">CANTADRAFT_6967</name>
</gene>
<keyword evidence="3" id="KW-1185">Reference proteome</keyword>
<dbReference type="SUPFAM" id="SSF57701">
    <property type="entry name" value="Zn2/Cys6 DNA-binding domain"/>
    <property type="match status" value="1"/>
</dbReference>
<dbReference type="STRING" id="984487.A0A1E4SGH3"/>
<accession>A0A1E4SGH3</accession>
<protein>
    <recommendedName>
        <fullName evidence="1">Zn(2)-C6 fungal-type domain-containing protein</fullName>
    </recommendedName>
</protein>
<reference evidence="3" key="1">
    <citation type="submission" date="2016-05" db="EMBL/GenBank/DDBJ databases">
        <title>Comparative genomics of biotechnologically important yeasts.</title>
        <authorList>
            <consortium name="DOE Joint Genome Institute"/>
            <person name="Riley R."/>
            <person name="Haridas S."/>
            <person name="Wolfe K.H."/>
            <person name="Lopes M.R."/>
            <person name="Hittinger C.T."/>
            <person name="Goker M."/>
            <person name="Salamov A."/>
            <person name="Wisecaver J."/>
            <person name="Long T.M."/>
            <person name="Aerts A.L."/>
            <person name="Barry K."/>
            <person name="Choi C."/>
            <person name="Clum A."/>
            <person name="Coughlan A.Y."/>
            <person name="Deshpande S."/>
            <person name="Douglass A.P."/>
            <person name="Hanson S.J."/>
            <person name="Klenk H.-P."/>
            <person name="Labutti K."/>
            <person name="Lapidus A."/>
            <person name="Lindquist E."/>
            <person name="Lipzen A."/>
            <person name="Meier-Kolthoff J.P."/>
            <person name="Ohm R.A."/>
            <person name="Otillar R.P."/>
            <person name="Pangilinan J."/>
            <person name="Peng Y."/>
            <person name="Rokas A."/>
            <person name="Rosa C.A."/>
            <person name="Scheuner C."/>
            <person name="Sibirny A.A."/>
            <person name="Slot J.C."/>
            <person name="Stielow J.B."/>
            <person name="Sun H."/>
            <person name="Kurtzman C.P."/>
            <person name="Blackwell M."/>
            <person name="Grigoriev I.V."/>
            <person name="Jeffries T.W."/>
        </authorList>
    </citation>
    <scope>NUCLEOTIDE SEQUENCE [LARGE SCALE GENOMIC DNA]</scope>
    <source>
        <strain evidence="3">NRRL Y-17324</strain>
    </source>
</reference>
<organism evidence="2 3">
    <name type="scientific">Suhomyces tanzawaensis NRRL Y-17324</name>
    <dbReference type="NCBI Taxonomy" id="984487"/>
    <lineage>
        <taxon>Eukaryota</taxon>
        <taxon>Fungi</taxon>
        <taxon>Dikarya</taxon>
        <taxon>Ascomycota</taxon>
        <taxon>Saccharomycotina</taxon>
        <taxon>Pichiomycetes</taxon>
        <taxon>Debaryomycetaceae</taxon>
        <taxon>Suhomyces</taxon>
    </lineage>
</organism>
<evidence type="ECO:0000313" key="3">
    <source>
        <dbReference type="Proteomes" id="UP000094285"/>
    </source>
</evidence>
<name>A0A1E4SGH3_9ASCO</name>
<dbReference type="SMART" id="SM00066">
    <property type="entry name" value="GAL4"/>
    <property type="match status" value="1"/>
</dbReference>
<evidence type="ECO:0000259" key="1">
    <source>
        <dbReference type="PROSITE" id="PS50048"/>
    </source>
</evidence>
<dbReference type="InterPro" id="IPR001138">
    <property type="entry name" value="Zn2Cys6_DnaBD"/>
</dbReference>
<dbReference type="Gene3D" id="4.10.240.10">
    <property type="entry name" value="Zn(2)-C6 fungal-type DNA-binding domain"/>
    <property type="match status" value="1"/>
</dbReference>
<dbReference type="PANTHER" id="PTHR47657:SF7">
    <property type="entry name" value="STEROL REGULATORY ELEMENT-BINDING PROTEIN ECM22"/>
    <property type="match status" value="1"/>
</dbReference>
<dbReference type="Pfam" id="PF00172">
    <property type="entry name" value="Zn_clus"/>
    <property type="match status" value="1"/>
</dbReference>
<dbReference type="GeneID" id="30985162"/>
<dbReference type="OrthoDB" id="3546279at2759"/>
<dbReference type="GO" id="GO:0000981">
    <property type="term" value="F:DNA-binding transcription factor activity, RNA polymerase II-specific"/>
    <property type="evidence" value="ECO:0007669"/>
    <property type="project" value="InterPro"/>
</dbReference>
<evidence type="ECO:0000313" key="2">
    <source>
        <dbReference type="EMBL" id="ODV78611.1"/>
    </source>
</evidence>
<dbReference type="PANTHER" id="PTHR47657">
    <property type="entry name" value="STEROL REGULATORY ELEMENT-BINDING PROTEIN ECM22"/>
    <property type="match status" value="1"/>
</dbReference>
<dbReference type="GO" id="GO:0008270">
    <property type="term" value="F:zinc ion binding"/>
    <property type="evidence" value="ECO:0007669"/>
    <property type="project" value="InterPro"/>
</dbReference>
<dbReference type="EMBL" id="KV453913">
    <property type="protein sequence ID" value="ODV78611.1"/>
    <property type="molecule type" value="Genomic_DNA"/>
</dbReference>
<dbReference type="CDD" id="cd00067">
    <property type="entry name" value="GAL4"/>
    <property type="match status" value="1"/>
</dbReference>
<dbReference type="InterPro" id="IPR052400">
    <property type="entry name" value="Zn2-C6_fungal_TF"/>
</dbReference>